<evidence type="ECO:0000256" key="2">
    <source>
        <dbReference type="SAM" id="Phobius"/>
    </source>
</evidence>
<feature type="transmembrane region" description="Helical" evidence="2">
    <location>
        <begin position="18"/>
        <end position="36"/>
    </location>
</feature>
<keyword evidence="4" id="KW-1185">Reference proteome</keyword>
<keyword evidence="1" id="KW-0175">Coiled coil</keyword>
<accession>A0ABV0FWW7</accession>
<dbReference type="RefSeq" id="WP_347690935.1">
    <property type="nucleotide sequence ID" value="NZ_JBDPZN010000015.1"/>
</dbReference>
<evidence type="ECO:0000256" key="1">
    <source>
        <dbReference type="SAM" id="Coils"/>
    </source>
</evidence>
<dbReference type="Pfam" id="PF03743">
    <property type="entry name" value="TrbI"/>
    <property type="match status" value="1"/>
</dbReference>
<name>A0ABV0FWW7_9GAMM</name>
<dbReference type="CDD" id="cd16430">
    <property type="entry name" value="TraB"/>
    <property type="match status" value="1"/>
</dbReference>
<keyword evidence="2" id="KW-0812">Transmembrane</keyword>
<keyword evidence="2" id="KW-1133">Transmembrane helix</keyword>
<evidence type="ECO:0000313" key="3">
    <source>
        <dbReference type="EMBL" id="MEO3684504.1"/>
    </source>
</evidence>
<reference evidence="3 4" key="1">
    <citation type="submission" date="2024-05" db="EMBL/GenBank/DDBJ databases">
        <title>Genome sequencing of Marine Estuary Bacteria, Shewanella vesiculosa and S. baltica, and Pseudomonas syringae.</title>
        <authorList>
            <person name="Gurung A."/>
            <person name="Maclea K.S."/>
        </authorList>
    </citation>
    <scope>NUCLEOTIDE SEQUENCE [LARGE SCALE GENOMIC DNA]</scope>
    <source>
        <strain evidence="3 4">1A</strain>
    </source>
</reference>
<gene>
    <name evidence="3" type="ORF">ABHN84_19775</name>
</gene>
<evidence type="ECO:0000313" key="4">
    <source>
        <dbReference type="Proteomes" id="UP001477278"/>
    </source>
</evidence>
<dbReference type="EMBL" id="JBDPZN010000015">
    <property type="protein sequence ID" value="MEO3684504.1"/>
    <property type="molecule type" value="Genomic_DNA"/>
</dbReference>
<dbReference type="InterPro" id="IPR005498">
    <property type="entry name" value="T4SS_VirB10/TraB/TrbI"/>
</dbReference>
<sequence length="443" mass="48255">MSKIAIKEFWGDPKKRQIIILGVSLISLYFLVPVFFASSNAPANVTTTNNGTELFSVEEVSQMEEKKTKELFDQLSADAQNREVAAYAQENRLKDREKKIEMEMTKFRNEINQQKLVISQLKSEILNRKDIQGAGNGNNQGDGTIIRHDQNGNVAQIVERPQTQIITRQPLVKGNVLRTVTQGKVRSVKETGHIEEQDVSMVTVSENSQTVQNDSKVDNGVNPNKVDDKKYKSTWLSAGSILTGTLINGVDAPTSGGQQSKMPMPVLIRLKQEALMPNNYTLDIRECVVIGTSIGDLATSRAFIRAEAISCITEDNEAIEVPLMAYAVGRDGKNGIDGTLVSKSGNLMGNAMTAGFLSGLSDAASPQAVNVVNTSPSEKSLFQSTNWASMGQSAALNGASTSFDMIAKYYLEMVDASWPVVEVLGGREVDFIVQKGLALKIGK</sequence>
<dbReference type="Proteomes" id="UP001477278">
    <property type="component" value="Unassembled WGS sequence"/>
</dbReference>
<protein>
    <submittedName>
        <fullName evidence="3">TraB/VirB10 family protein</fullName>
    </submittedName>
</protein>
<organism evidence="3 4">
    <name type="scientific">Shewanella vesiculosa</name>
    <dbReference type="NCBI Taxonomy" id="518738"/>
    <lineage>
        <taxon>Bacteria</taxon>
        <taxon>Pseudomonadati</taxon>
        <taxon>Pseudomonadota</taxon>
        <taxon>Gammaproteobacteria</taxon>
        <taxon>Alteromonadales</taxon>
        <taxon>Shewanellaceae</taxon>
        <taxon>Shewanella</taxon>
    </lineage>
</organism>
<comment type="caution">
    <text evidence="3">The sequence shown here is derived from an EMBL/GenBank/DDBJ whole genome shotgun (WGS) entry which is preliminary data.</text>
</comment>
<proteinExistence type="predicted"/>
<keyword evidence="2" id="KW-0472">Membrane</keyword>
<feature type="coiled-coil region" evidence="1">
    <location>
        <begin position="90"/>
        <end position="124"/>
    </location>
</feature>